<dbReference type="EMBL" id="CP000614">
    <property type="protein sequence ID" value="ABO55031.1"/>
    <property type="molecule type" value="Genomic_DNA"/>
</dbReference>
<feature type="region of interest" description="Disordered" evidence="1">
    <location>
        <begin position="74"/>
        <end position="118"/>
    </location>
</feature>
<protein>
    <submittedName>
        <fullName evidence="2">Uncharacterized protein</fullName>
    </submittedName>
</protein>
<dbReference type="HOGENOM" id="CLU_1088520_0_0_4"/>
<gene>
    <name evidence="2" type="ordered locus">Bcep1808_2029</name>
</gene>
<evidence type="ECO:0000256" key="1">
    <source>
        <dbReference type="SAM" id="MobiDB-lite"/>
    </source>
</evidence>
<dbReference type="eggNOG" id="ENOG5032JQN">
    <property type="taxonomic scope" value="Bacteria"/>
</dbReference>
<sequence>MSDRDDERMLSLFRGELDAEALDALLDDAERDPAVARRLADWQTLAGLAVDEHVEATRESAFAAFHARLGQAEAAQSSQAAQTARPDKAASDGVDGSATKRRGLSETPEARRGPRNGGGLGRLLARCRRWLVGEGGGLRPALTTFAAAVVLAQAGVIGWMLHDRDLAQGGASVVYRGGGNPCEQAVVSLAPGATVDGLMQWLGLHNATMLGPDENGRFTLIASDPAALRALLADPQASALVASRQTAPATCAAGH</sequence>
<accession>A4JFH8</accession>
<proteinExistence type="predicted"/>
<organism evidence="2 3">
    <name type="scientific">Burkholderia vietnamiensis (strain G4 / LMG 22486)</name>
    <name type="common">Burkholderia cepacia (strain R1808)</name>
    <dbReference type="NCBI Taxonomy" id="269482"/>
    <lineage>
        <taxon>Bacteria</taxon>
        <taxon>Pseudomonadati</taxon>
        <taxon>Pseudomonadota</taxon>
        <taxon>Betaproteobacteria</taxon>
        <taxon>Burkholderiales</taxon>
        <taxon>Burkholderiaceae</taxon>
        <taxon>Burkholderia</taxon>
        <taxon>Burkholderia cepacia complex</taxon>
    </lineage>
</organism>
<evidence type="ECO:0000313" key="3">
    <source>
        <dbReference type="Proteomes" id="UP000002287"/>
    </source>
</evidence>
<evidence type="ECO:0000313" key="2">
    <source>
        <dbReference type="EMBL" id="ABO55031.1"/>
    </source>
</evidence>
<name>A4JFH8_BURVG</name>
<dbReference type="KEGG" id="bvi:Bcep1808_2029"/>
<dbReference type="AlphaFoldDB" id="A4JFH8"/>
<reference evidence="3" key="1">
    <citation type="submission" date="2007-03" db="EMBL/GenBank/DDBJ databases">
        <title>Complete sequence of chromosome 1 of Burkholderia vietnamiensis G4.</title>
        <authorList>
            <consortium name="US DOE Joint Genome Institute"/>
            <person name="Copeland A."/>
            <person name="Lucas S."/>
            <person name="Lapidus A."/>
            <person name="Barry K."/>
            <person name="Detter J.C."/>
            <person name="Glavina del Rio T."/>
            <person name="Hammon N."/>
            <person name="Israni S."/>
            <person name="Dalin E."/>
            <person name="Tice H."/>
            <person name="Pitluck S."/>
            <person name="Chain P."/>
            <person name="Malfatti S."/>
            <person name="Shin M."/>
            <person name="Vergez L."/>
            <person name="Schmutz J."/>
            <person name="Larimer F."/>
            <person name="Land M."/>
            <person name="Hauser L."/>
            <person name="Kyrpides N."/>
            <person name="Tiedje J."/>
            <person name="Richardson P."/>
        </authorList>
    </citation>
    <scope>NUCLEOTIDE SEQUENCE [LARGE SCALE GENOMIC DNA]</scope>
    <source>
        <strain evidence="3">G4 / LMG 22486</strain>
    </source>
</reference>
<feature type="compositionally biased region" description="Low complexity" evidence="1">
    <location>
        <begin position="74"/>
        <end position="84"/>
    </location>
</feature>
<dbReference type="Proteomes" id="UP000002287">
    <property type="component" value="Chromosome 1"/>
</dbReference>